<feature type="region of interest" description="Disordered" evidence="13">
    <location>
        <begin position="87"/>
        <end position="115"/>
    </location>
</feature>
<reference evidence="15 17" key="1">
    <citation type="journal article" date="2012" name="Nature">
        <title>Algal genomes reveal evolutionary mosaicism and the fate of nucleomorphs.</title>
        <authorList>
            <consortium name="DOE Joint Genome Institute"/>
            <person name="Curtis B.A."/>
            <person name="Tanifuji G."/>
            <person name="Burki F."/>
            <person name="Gruber A."/>
            <person name="Irimia M."/>
            <person name="Maruyama S."/>
            <person name="Arias M.C."/>
            <person name="Ball S.G."/>
            <person name="Gile G.H."/>
            <person name="Hirakawa Y."/>
            <person name="Hopkins J.F."/>
            <person name="Kuo A."/>
            <person name="Rensing S.A."/>
            <person name="Schmutz J."/>
            <person name="Symeonidi A."/>
            <person name="Elias M."/>
            <person name="Eveleigh R.J."/>
            <person name="Herman E.K."/>
            <person name="Klute M.J."/>
            <person name="Nakayama T."/>
            <person name="Obornik M."/>
            <person name="Reyes-Prieto A."/>
            <person name="Armbrust E.V."/>
            <person name="Aves S.J."/>
            <person name="Beiko R.G."/>
            <person name="Coutinho P."/>
            <person name="Dacks J.B."/>
            <person name="Durnford D.G."/>
            <person name="Fast N.M."/>
            <person name="Green B.R."/>
            <person name="Grisdale C.J."/>
            <person name="Hempel F."/>
            <person name="Henrissat B."/>
            <person name="Hoppner M.P."/>
            <person name="Ishida K."/>
            <person name="Kim E."/>
            <person name="Koreny L."/>
            <person name="Kroth P.G."/>
            <person name="Liu Y."/>
            <person name="Malik S.B."/>
            <person name="Maier U.G."/>
            <person name="McRose D."/>
            <person name="Mock T."/>
            <person name="Neilson J.A."/>
            <person name="Onodera N.T."/>
            <person name="Poole A.M."/>
            <person name="Pritham E.J."/>
            <person name="Richards T.A."/>
            <person name="Rocap G."/>
            <person name="Roy S.W."/>
            <person name="Sarai C."/>
            <person name="Schaack S."/>
            <person name="Shirato S."/>
            <person name="Slamovits C.H."/>
            <person name="Spencer D.F."/>
            <person name="Suzuki S."/>
            <person name="Worden A.Z."/>
            <person name="Zauner S."/>
            <person name="Barry K."/>
            <person name="Bell C."/>
            <person name="Bharti A.K."/>
            <person name="Crow J.A."/>
            <person name="Grimwood J."/>
            <person name="Kramer R."/>
            <person name="Lindquist E."/>
            <person name="Lucas S."/>
            <person name="Salamov A."/>
            <person name="McFadden G.I."/>
            <person name="Lane C.E."/>
            <person name="Keeling P.J."/>
            <person name="Gray M.W."/>
            <person name="Grigoriev I.V."/>
            <person name="Archibald J.M."/>
        </authorList>
    </citation>
    <scope>NUCLEOTIDE SEQUENCE</scope>
    <source>
        <strain evidence="15 17">CCMP2712</strain>
    </source>
</reference>
<keyword evidence="8" id="KW-0833">Ubl conjugation pathway</keyword>
<evidence type="ECO:0000256" key="8">
    <source>
        <dbReference type="ARBA" id="ARBA00022786"/>
    </source>
</evidence>
<dbReference type="GeneID" id="17293382"/>
<keyword evidence="17" id="KW-1185">Reference proteome</keyword>
<feature type="non-terminal residue" evidence="15">
    <location>
        <position position="1"/>
    </location>
</feature>
<dbReference type="Pfam" id="PF13639">
    <property type="entry name" value="zf-RING_2"/>
    <property type="match status" value="1"/>
</dbReference>
<evidence type="ECO:0000256" key="7">
    <source>
        <dbReference type="ARBA" id="ARBA00022771"/>
    </source>
</evidence>
<evidence type="ECO:0000256" key="1">
    <source>
        <dbReference type="ARBA" id="ARBA00000900"/>
    </source>
</evidence>
<keyword evidence="6" id="KW-0479">Metal-binding</keyword>
<evidence type="ECO:0000256" key="6">
    <source>
        <dbReference type="ARBA" id="ARBA00022723"/>
    </source>
</evidence>
<dbReference type="InterPro" id="IPR001841">
    <property type="entry name" value="Znf_RING"/>
</dbReference>
<dbReference type="PaxDb" id="55529-EKX36640"/>
<evidence type="ECO:0000256" key="9">
    <source>
        <dbReference type="ARBA" id="ARBA00022833"/>
    </source>
</evidence>
<dbReference type="Gene3D" id="3.30.40.10">
    <property type="entry name" value="Zinc/RING finger domain, C3HC4 (zinc finger)"/>
    <property type="match status" value="1"/>
</dbReference>
<evidence type="ECO:0000256" key="3">
    <source>
        <dbReference type="ARBA" id="ARBA00012483"/>
    </source>
</evidence>
<keyword evidence="4" id="KW-0808">Transferase</keyword>
<dbReference type="OrthoDB" id="8062037at2759"/>
<feature type="domain" description="RING-type" evidence="14">
    <location>
        <begin position="169"/>
        <end position="216"/>
    </location>
</feature>
<evidence type="ECO:0000259" key="14">
    <source>
        <dbReference type="PROSITE" id="PS50089"/>
    </source>
</evidence>
<dbReference type="STRING" id="905079.L1ILG6"/>
<dbReference type="KEGG" id="gtt:GUITHDRAFT_165685"/>
<dbReference type="EMBL" id="JH993070">
    <property type="protein sequence ID" value="EKX36640.1"/>
    <property type="molecule type" value="Genomic_DNA"/>
</dbReference>
<protein>
    <recommendedName>
        <fullName evidence="3">RING-type E3 ubiquitin transferase</fullName>
        <ecNumber evidence="3">2.3.2.27</ecNumber>
    </recommendedName>
</protein>
<sequence>MVHVNSDLTFSTENENYPIGIQPYSLEAYLVNDDSSALDVTNSSVWDETTRSNQSPEQADENRNDSTDQMVAERSYGQRRPVILARPFDHVEPSQTNISSHSHEETAVDMPANFPEGTMLPNIGRLYHFSSDLGPMLDQHELTEEEAQEAVDISLHQDKAEAGFGGLECVICLEKMEVGDQVSTLPCKHTFHHSCIAKWLSAKLNDRLAGCCPSCNLQIVFPVWFEGQHEHVLNQIVVQRSQNNEQLLRFRRNVCSIICVILVA</sequence>
<name>L1ILG6_GUITC</name>
<dbReference type="HOGENOM" id="CLU_1055999_0_0_1"/>
<dbReference type="InterPro" id="IPR013083">
    <property type="entry name" value="Znf_RING/FYVE/PHD"/>
</dbReference>
<evidence type="ECO:0000256" key="5">
    <source>
        <dbReference type="ARBA" id="ARBA00022692"/>
    </source>
</evidence>
<dbReference type="GO" id="GO:0008270">
    <property type="term" value="F:zinc ion binding"/>
    <property type="evidence" value="ECO:0007669"/>
    <property type="project" value="UniProtKB-KW"/>
</dbReference>
<dbReference type="GO" id="GO:0061630">
    <property type="term" value="F:ubiquitin protein ligase activity"/>
    <property type="evidence" value="ECO:0007669"/>
    <property type="project" value="UniProtKB-EC"/>
</dbReference>
<dbReference type="GO" id="GO:0006511">
    <property type="term" value="P:ubiquitin-dependent protein catabolic process"/>
    <property type="evidence" value="ECO:0007669"/>
    <property type="project" value="TreeGrafter"/>
</dbReference>
<keyword evidence="10" id="KW-1133">Transmembrane helix</keyword>
<evidence type="ECO:0000256" key="10">
    <source>
        <dbReference type="ARBA" id="ARBA00022989"/>
    </source>
</evidence>
<feature type="region of interest" description="Disordered" evidence="13">
    <location>
        <begin position="44"/>
        <end position="69"/>
    </location>
</feature>
<feature type="compositionally biased region" description="Polar residues" evidence="13">
    <location>
        <begin position="44"/>
        <end position="57"/>
    </location>
</feature>
<reference evidence="16" key="3">
    <citation type="submission" date="2016-03" db="UniProtKB">
        <authorList>
            <consortium name="EnsemblProtists"/>
        </authorList>
    </citation>
    <scope>IDENTIFICATION</scope>
</reference>
<dbReference type="RefSeq" id="XP_005823620.1">
    <property type="nucleotide sequence ID" value="XM_005823563.1"/>
</dbReference>
<dbReference type="SUPFAM" id="SSF57850">
    <property type="entry name" value="RING/U-box"/>
    <property type="match status" value="1"/>
</dbReference>
<dbReference type="AlphaFoldDB" id="L1ILG6"/>
<dbReference type="EnsemblProtists" id="EKX36640">
    <property type="protein sequence ID" value="EKX36640"/>
    <property type="gene ID" value="GUITHDRAFT_165685"/>
</dbReference>
<comment type="catalytic activity">
    <reaction evidence="1">
        <text>S-ubiquitinyl-[E2 ubiquitin-conjugating enzyme]-L-cysteine + [acceptor protein]-L-lysine = [E2 ubiquitin-conjugating enzyme]-L-cysteine + N(6)-ubiquitinyl-[acceptor protein]-L-lysine.</text>
        <dbReference type="EC" id="2.3.2.27"/>
    </reaction>
</comment>
<keyword evidence="9" id="KW-0862">Zinc</keyword>
<evidence type="ECO:0000256" key="2">
    <source>
        <dbReference type="ARBA" id="ARBA00004141"/>
    </source>
</evidence>
<organism evidence="15">
    <name type="scientific">Guillardia theta (strain CCMP2712)</name>
    <name type="common">Cryptophyte</name>
    <dbReference type="NCBI Taxonomy" id="905079"/>
    <lineage>
        <taxon>Eukaryota</taxon>
        <taxon>Cryptophyceae</taxon>
        <taxon>Pyrenomonadales</taxon>
        <taxon>Geminigeraceae</taxon>
        <taxon>Guillardia</taxon>
    </lineage>
</organism>
<dbReference type="GO" id="GO:0016020">
    <property type="term" value="C:membrane"/>
    <property type="evidence" value="ECO:0007669"/>
    <property type="project" value="UniProtKB-SubCell"/>
</dbReference>
<dbReference type="SMART" id="SM00184">
    <property type="entry name" value="RING"/>
    <property type="match status" value="1"/>
</dbReference>
<comment type="subcellular location">
    <subcellularLocation>
        <location evidence="2">Membrane</location>
        <topology evidence="2">Multi-pass membrane protein</topology>
    </subcellularLocation>
</comment>
<evidence type="ECO:0000256" key="12">
    <source>
        <dbReference type="PROSITE-ProRule" id="PRU00175"/>
    </source>
</evidence>
<reference evidence="17" key="2">
    <citation type="submission" date="2012-11" db="EMBL/GenBank/DDBJ databases">
        <authorList>
            <person name="Kuo A."/>
            <person name="Curtis B.A."/>
            <person name="Tanifuji G."/>
            <person name="Burki F."/>
            <person name="Gruber A."/>
            <person name="Irimia M."/>
            <person name="Maruyama S."/>
            <person name="Arias M.C."/>
            <person name="Ball S.G."/>
            <person name="Gile G.H."/>
            <person name="Hirakawa Y."/>
            <person name="Hopkins J.F."/>
            <person name="Rensing S.A."/>
            <person name="Schmutz J."/>
            <person name="Symeonidi A."/>
            <person name="Elias M."/>
            <person name="Eveleigh R.J."/>
            <person name="Herman E.K."/>
            <person name="Klute M.J."/>
            <person name="Nakayama T."/>
            <person name="Obornik M."/>
            <person name="Reyes-Prieto A."/>
            <person name="Armbrust E.V."/>
            <person name="Aves S.J."/>
            <person name="Beiko R.G."/>
            <person name="Coutinho P."/>
            <person name="Dacks J.B."/>
            <person name="Durnford D.G."/>
            <person name="Fast N.M."/>
            <person name="Green B.R."/>
            <person name="Grisdale C."/>
            <person name="Hempe F."/>
            <person name="Henrissat B."/>
            <person name="Hoppner M.P."/>
            <person name="Ishida K.-I."/>
            <person name="Kim E."/>
            <person name="Koreny L."/>
            <person name="Kroth P.G."/>
            <person name="Liu Y."/>
            <person name="Malik S.-B."/>
            <person name="Maier U.G."/>
            <person name="McRose D."/>
            <person name="Mock T."/>
            <person name="Neilson J.A."/>
            <person name="Onodera N.T."/>
            <person name="Poole A.M."/>
            <person name="Pritham E.J."/>
            <person name="Richards T.A."/>
            <person name="Rocap G."/>
            <person name="Roy S.W."/>
            <person name="Sarai C."/>
            <person name="Schaack S."/>
            <person name="Shirato S."/>
            <person name="Slamovits C.H."/>
            <person name="Spencer D.F."/>
            <person name="Suzuki S."/>
            <person name="Worden A.Z."/>
            <person name="Zauner S."/>
            <person name="Barry K."/>
            <person name="Bell C."/>
            <person name="Bharti A.K."/>
            <person name="Crow J.A."/>
            <person name="Grimwood J."/>
            <person name="Kramer R."/>
            <person name="Lindquist E."/>
            <person name="Lucas S."/>
            <person name="Salamov A."/>
            <person name="McFadden G.I."/>
            <person name="Lane C.E."/>
            <person name="Keeling P.J."/>
            <person name="Gray M.W."/>
            <person name="Grigoriev I.V."/>
            <person name="Archibald J.M."/>
        </authorList>
    </citation>
    <scope>NUCLEOTIDE SEQUENCE</scope>
    <source>
        <strain evidence="17">CCMP2712</strain>
    </source>
</reference>
<dbReference type="PANTHER" id="PTHR45977:SF4">
    <property type="entry name" value="RING-TYPE DOMAIN-CONTAINING PROTEIN"/>
    <property type="match status" value="1"/>
</dbReference>
<dbReference type="GO" id="GO:0016567">
    <property type="term" value="P:protein ubiquitination"/>
    <property type="evidence" value="ECO:0007669"/>
    <property type="project" value="TreeGrafter"/>
</dbReference>
<keyword evidence="5" id="KW-0812">Transmembrane</keyword>
<evidence type="ECO:0000313" key="17">
    <source>
        <dbReference type="Proteomes" id="UP000011087"/>
    </source>
</evidence>
<evidence type="ECO:0000256" key="11">
    <source>
        <dbReference type="ARBA" id="ARBA00023136"/>
    </source>
</evidence>
<dbReference type="EC" id="2.3.2.27" evidence="3"/>
<dbReference type="PANTHER" id="PTHR45977">
    <property type="entry name" value="TARGET OF ERK KINASE MPK-1"/>
    <property type="match status" value="1"/>
</dbReference>
<accession>L1ILG6</accession>
<proteinExistence type="predicted"/>
<gene>
    <name evidence="15" type="ORF">GUITHDRAFT_165685</name>
</gene>
<evidence type="ECO:0000256" key="13">
    <source>
        <dbReference type="SAM" id="MobiDB-lite"/>
    </source>
</evidence>
<dbReference type="Proteomes" id="UP000011087">
    <property type="component" value="Unassembled WGS sequence"/>
</dbReference>
<evidence type="ECO:0000256" key="4">
    <source>
        <dbReference type="ARBA" id="ARBA00022679"/>
    </source>
</evidence>
<keyword evidence="11" id="KW-0472">Membrane</keyword>
<dbReference type="PROSITE" id="PS50089">
    <property type="entry name" value="ZF_RING_2"/>
    <property type="match status" value="1"/>
</dbReference>
<keyword evidence="7 12" id="KW-0863">Zinc-finger</keyword>
<evidence type="ECO:0000313" key="15">
    <source>
        <dbReference type="EMBL" id="EKX36640.1"/>
    </source>
</evidence>
<evidence type="ECO:0000313" key="16">
    <source>
        <dbReference type="EnsemblProtists" id="EKX36640"/>
    </source>
</evidence>
<dbReference type="CDD" id="cd16448">
    <property type="entry name" value="RING-H2"/>
    <property type="match status" value="1"/>
</dbReference>
<dbReference type="eggNOG" id="KOG4628">
    <property type="taxonomic scope" value="Eukaryota"/>
</dbReference>